<evidence type="ECO:0000313" key="2">
    <source>
        <dbReference type="EMBL" id="MBW0512587.1"/>
    </source>
</evidence>
<accession>A0A9Q3E2M8</accession>
<evidence type="ECO:0000313" key="3">
    <source>
        <dbReference type="Proteomes" id="UP000765509"/>
    </source>
</evidence>
<dbReference type="AlphaFoldDB" id="A0A9Q3E2M8"/>
<feature type="region of interest" description="Disordered" evidence="1">
    <location>
        <begin position="1"/>
        <end position="84"/>
    </location>
</feature>
<dbReference type="EMBL" id="AVOT02022885">
    <property type="protein sequence ID" value="MBW0512587.1"/>
    <property type="molecule type" value="Genomic_DNA"/>
</dbReference>
<feature type="compositionally biased region" description="Polar residues" evidence="1">
    <location>
        <begin position="15"/>
        <end position="24"/>
    </location>
</feature>
<gene>
    <name evidence="2" type="ORF">O181_052302</name>
</gene>
<sequence>MQAVHTPTERAPLDSSPSVHQLSANLDRGPPIEREASSRRGGVKSRGSRSFSGFLAGYPGISQRPRRRLGEAGDEKWEKSVEEE</sequence>
<proteinExistence type="predicted"/>
<organism evidence="2 3">
    <name type="scientific">Austropuccinia psidii MF-1</name>
    <dbReference type="NCBI Taxonomy" id="1389203"/>
    <lineage>
        <taxon>Eukaryota</taxon>
        <taxon>Fungi</taxon>
        <taxon>Dikarya</taxon>
        <taxon>Basidiomycota</taxon>
        <taxon>Pucciniomycotina</taxon>
        <taxon>Pucciniomycetes</taxon>
        <taxon>Pucciniales</taxon>
        <taxon>Sphaerophragmiaceae</taxon>
        <taxon>Austropuccinia</taxon>
    </lineage>
</organism>
<dbReference type="Proteomes" id="UP000765509">
    <property type="component" value="Unassembled WGS sequence"/>
</dbReference>
<name>A0A9Q3E2M8_9BASI</name>
<protein>
    <submittedName>
        <fullName evidence="2">Uncharacterized protein</fullName>
    </submittedName>
</protein>
<keyword evidence="3" id="KW-1185">Reference proteome</keyword>
<evidence type="ECO:0000256" key="1">
    <source>
        <dbReference type="SAM" id="MobiDB-lite"/>
    </source>
</evidence>
<comment type="caution">
    <text evidence="2">The sequence shown here is derived from an EMBL/GenBank/DDBJ whole genome shotgun (WGS) entry which is preliminary data.</text>
</comment>
<reference evidence="2" key="1">
    <citation type="submission" date="2021-03" db="EMBL/GenBank/DDBJ databases">
        <title>Draft genome sequence of rust myrtle Austropuccinia psidii MF-1, a brazilian biotype.</title>
        <authorList>
            <person name="Quecine M.C."/>
            <person name="Pachon D.M.R."/>
            <person name="Bonatelli M.L."/>
            <person name="Correr F.H."/>
            <person name="Franceschini L.M."/>
            <person name="Leite T.F."/>
            <person name="Margarido G.R.A."/>
            <person name="Almeida C.A."/>
            <person name="Ferrarezi J.A."/>
            <person name="Labate C.A."/>
        </authorList>
    </citation>
    <scope>NUCLEOTIDE SEQUENCE</scope>
    <source>
        <strain evidence="2">MF-1</strain>
    </source>
</reference>
<feature type="compositionally biased region" description="Basic and acidic residues" evidence="1">
    <location>
        <begin position="68"/>
        <end position="84"/>
    </location>
</feature>